<dbReference type="InterPro" id="IPR005720">
    <property type="entry name" value="Dihydroorotate_DH_cat"/>
</dbReference>
<keyword evidence="11" id="KW-1003">Cell membrane</keyword>
<reference evidence="14" key="1">
    <citation type="journal article" date="2019" name="Int. J. Syst. Evol. Microbiol.">
        <title>The Global Catalogue of Microorganisms (GCM) 10K type strain sequencing project: providing services to taxonomists for standard genome sequencing and annotation.</title>
        <authorList>
            <consortium name="The Broad Institute Genomics Platform"/>
            <consortium name="The Broad Institute Genome Sequencing Center for Infectious Disease"/>
            <person name="Wu L."/>
            <person name="Ma J."/>
        </authorList>
    </citation>
    <scope>NUCLEOTIDE SEQUENCE [LARGE SCALE GENOMIC DNA]</scope>
    <source>
        <strain evidence="14">CGMCC 4.7643</strain>
    </source>
</reference>
<dbReference type="RefSeq" id="WP_345402440.1">
    <property type="nucleotide sequence ID" value="NZ_BAABHG010000013.1"/>
</dbReference>
<dbReference type="InterPro" id="IPR012135">
    <property type="entry name" value="Dihydroorotate_DH_1_2"/>
</dbReference>
<dbReference type="InterPro" id="IPR001295">
    <property type="entry name" value="Dihydroorotate_DH_CS"/>
</dbReference>
<dbReference type="NCBIfam" id="TIGR01036">
    <property type="entry name" value="pyrD_sub2"/>
    <property type="match status" value="1"/>
</dbReference>
<feature type="binding site" evidence="11">
    <location>
        <position position="92"/>
    </location>
    <ligand>
        <name>FMN</name>
        <dbReference type="ChEBI" id="CHEBI:58210"/>
    </ligand>
</feature>
<dbReference type="InterPro" id="IPR005719">
    <property type="entry name" value="Dihydroorotate_DH_2"/>
</dbReference>
<organism evidence="13 14">
    <name type="scientific">Amycolatopsis samaneae</name>
    <dbReference type="NCBI Taxonomy" id="664691"/>
    <lineage>
        <taxon>Bacteria</taxon>
        <taxon>Bacillati</taxon>
        <taxon>Actinomycetota</taxon>
        <taxon>Actinomycetes</taxon>
        <taxon>Pseudonocardiales</taxon>
        <taxon>Pseudonocardiaceae</taxon>
        <taxon>Amycolatopsis</taxon>
    </lineage>
</organism>
<feature type="binding site" evidence="11">
    <location>
        <position position="146"/>
    </location>
    <ligand>
        <name>FMN</name>
        <dbReference type="ChEBI" id="CHEBI:58210"/>
    </ligand>
</feature>
<keyword evidence="5 11" id="KW-0285">Flavoprotein</keyword>
<feature type="binding site" evidence="11">
    <location>
        <position position="179"/>
    </location>
    <ligand>
        <name>substrate</name>
    </ligand>
</feature>
<dbReference type="PIRSF" id="PIRSF000164">
    <property type="entry name" value="DHO_oxidase"/>
    <property type="match status" value="1"/>
</dbReference>
<evidence type="ECO:0000256" key="8">
    <source>
        <dbReference type="ARBA" id="ARBA00023002"/>
    </source>
</evidence>
<protein>
    <recommendedName>
        <fullName evidence="11">Dihydroorotate dehydrogenase (quinone)</fullName>
        <ecNumber evidence="11">1.3.5.2</ecNumber>
    </recommendedName>
    <alternativeName>
        <fullName evidence="11">DHOdehase</fullName>
        <shortName evidence="11">DHOD</shortName>
        <shortName evidence="11">DHODase</shortName>
    </alternativeName>
    <alternativeName>
        <fullName evidence="11">Dihydroorotate oxidase</fullName>
    </alternativeName>
</protein>
<dbReference type="GO" id="GO:0106430">
    <property type="term" value="F:dihydroorotate dehydrogenase (quinone) activity"/>
    <property type="evidence" value="ECO:0007669"/>
    <property type="project" value="UniProtKB-EC"/>
</dbReference>
<comment type="subcellular location">
    <subcellularLocation>
        <location evidence="11">Cell membrane</location>
        <topology evidence="11">Peripheral membrane protein</topology>
    </subcellularLocation>
    <subcellularLocation>
        <location evidence="2">Membrane</location>
    </subcellularLocation>
</comment>
<feature type="active site" description="Nucleophile" evidence="11">
    <location>
        <position position="182"/>
    </location>
</feature>
<evidence type="ECO:0000256" key="1">
    <source>
        <dbReference type="ARBA" id="ARBA00003125"/>
    </source>
</evidence>
<dbReference type="InterPro" id="IPR050074">
    <property type="entry name" value="DHO_dehydrogenase"/>
</dbReference>
<comment type="similarity">
    <text evidence="4 11">Belongs to the dihydroorotate dehydrogenase family. Type 2 subfamily.</text>
</comment>
<keyword evidence="7 11" id="KW-0665">Pyrimidine biosynthesis</keyword>
<dbReference type="PROSITE" id="PS00911">
    <property type="entry name" value="DHODEHASE_1"/>
    <property type="match status" value="1"/>
</dbReference>
<feature type="binding site" evidence="11">
    <location>
        <position position="225"/>
    </location>
    <ligand>
        <name>FMN</name>
        <dbReference type="ChEBI" id="CHEBI:58210"/>
    </ligand>
</feature>
<dbReference type="Pfam" id="PF01180">
    <property type="entry name" value="DHO_dh"/>
    <property type="match status" value="1"/>
</dbReference>
<proteinExistence type="inferred from homology"/>
<feature type="binding site" evidence="11">
    <location>
        <position position="253"/>
    </location>
    <ligand>
        <name>FMN</name>
        <dbReference type="ChEBI" id="CHEBI:58210"/>
    </ligand>
</feature>
<keyword evidence="14" id="KW-1185">Reference proteome</keyword>
<evidence type="ECO:0000256" key="5">
    <source>
        <dbReference type="ARBA" id="ARBA00022630"/>
    </source>
</evidence>
<evidence type="ECO:0000256" key="6">
    <source>
        <dbReference type="ARBA" id="ARBA00022643"/>
    </source>
</evidence>
<comment type="caution">
    <text evidence="13">The sequence shown here is derived from an EMBL/GenBank/DDBJ whole genome shotgun (WGS) entry which is preliminary data.</text>
</comment>
<accession>A0ABW5G6T6</accession>
<evidence type="ECO:0000313" key="14">
    <source>
        <dbReference type="Proteomes" id="UP001597419"/>
    </source>
</evidence>
<evidence type="ECO:0000259" key="12">
    <source>
        <dbReference type="Pfam" id="PF01180"/>
    </source>
</evidence>
<dbReference type="Gene3D" id="3.20.20.70">
    <property type="entry name" value="Aldolase class I"/>
    <property type="match status" value="1"/>
</dbReference>
<gene>
    <name evidence="11" type="primary">pyrD</name>
    <name evidence="13" type="ORF">ACFSYJ_00190</name>
</gene>
<keyword evidence="8 11" id="KW-0560">Oxidoreductase</keyword>
<evidence type="ECO:0000256" key="3">
    <source>
        <dbReference type="ARBA" id="ARBA00005161"/>
    </source>
</evidence>
<feature type="binding site" evidence="11">
    <location>
        <position position="179"/>
    </location>
    <ligand>
        <name>FMN</name>
        <dbReference type="ChEBI" id="CHEBI:58210"/>
    </ligand>
</feature>
<evidence type="ECO:0000256" key="4">
    <source>
        <dbReference type="ARBA" id="ARBA00005359"/>
    </source>
</evidence>
<comment type="function">
    <text evidence="1 11">Catalyzes the conversion of dihydroorotate to orotate with quinone as electron acceptor.</text>
</comment>
<feature type="binding site" evidence="11">
    <location>
        <begin position="117"/>
        <end position="121"/>
    </location>
    <ligand>
        <name>substrate</name>
    </ligand>
</feature>
<evidence type="ECO:0000256" key="10">
    <source>
        <dbReference type="ARBA" id="ARBA00048639"/>
    </source>
</evidence>
<keyword evidence="9 11" id="KW-0472">Membrane</keyword>
<evidence type="ECO:0000256" key="7">
    <source>
        <dbReference type="ARBA" id="ARBA00022975"/>
    </source>
</evidence>
<dbReference type="CDD" id="cd04738">
    <property type="entry name" value="DHOD_2_like"/>
    <property type="match status" value="1"/>
</dbReference>
<comment type="pathway">
    <text evidence="3 11">Pyrimidine metabolism; UMP biosynthesis via de novo pathway; orotate from (S)-dihydroorotate (quinone route): step 1/1.</text>
</comment>
<feature type="binding site" evidence="11">
    <location>
        <position position="278"/>
    </location>
    <ligand>
        <name>FMN</name>
        <dbReference type="ChEBI" id="CHEBI:58210"/>
    </ligand>
</feature>
<feature type="binding site" evidence="11">
    <location>
        <position position="307"/>
    </location>
    <ligand>
        <name>FMN</name>
        <dbReference type="ChEBI" id="CHEBI:58210"/>
    </ligand>
</feature>
<feature type="binding site" evidence="11">
    <location>
        <begin position="328"/>
        <end position="329"/>
    </location>
    <ligand>
        <name>FMN</name>
        <dbReference type="ChEBI" id="CHEBI:58210"/>
    </ligand>
</feature>
<dbReference type="HAMAP" id="MF_00225">
    <property type="entry name" value="DHO_dh_type2"/>
    <property type="match status" value="1"/>
</dbReference>
<dbReference type="PANTHER" id="PTHR48109:SF4">
    <property type="entry name" value="DIHYDROOROTATE DEHYDROGENASE (QUINONE), MITOCHONDRIAL"/>
    <property type="match status" value="1"/>
</dbReference>
<feature type="binding site" evidence="11">
    <location>
        <begin position="68"/>
        <end position="72"/>
    </location>
    <ligand>
        <name>FMN</name>
        <dbReference type="ChEBI" id="CHEBI:58210"/>
    </ligand>
</feature>
<sequence length="351" mass="36928">MLFEKIVRPALYRMAYHDPELVHERTVAALARLSRVSPALRAIEKVYRTDDPVSVLGLRFPNRVGLAAGMDKNGHALAAWPALGFGFVEVGTVTRHAQPGNPRPRLFSLPATDAVINRMGFNNAGARALATRLAADGKPGVPLGISIGKSKVTPLDEAVEDYRFSLRTLHPYADYFAINVSSPNTPGLRALQDRAALAELLAELRLTSGALAEEAGRAPTPLLVKVAPDLTDEALAELLGVCLDHGVAGLIATNTTLGRDGIAAGEAHLAAETGGLSGSPLTARAREVVRFVHEETGGGLPIIGVGGILGADDAARMLDAGASLVQLYTGFALHGPGLVRRVTRGLAGRRY</sequence>
<evidence type="ECO:0000256" key="2">
    <source>
        <dbReference type="ARBA" id="ARBA00004370"/>
    </source>
</evidence>
<dbReference type="SUPFAM" id="SSF51395">
    <property type="entry name" value="FMN-linked oxidoreductases"/>
    <property type="match status" value="1"/>
</dbReference>
<feature type="binding site" evidence="11">
    <location>
        <position position="72"/>
    </location>
    <ligand>
        <name>substrate</name>
    </ligand>
</feature>
<name>A0ABW5G6T6_9PSEU</name>
<comment type="catalytic activity">
    <reaction evidence="10 11">
        <text>(S)-dihydroorotate + a quinone = orotate + a quinol</text>
        <dbReference type="Rhea" id="RHEA:30187"/>
        <dbReference type="ChEBI" id="CHEBI:24646"/>
        <dbReference type="ChEBI" id="CHEBI:30839"/>
        <dbReference type="ChEBI" id="CHEBI:30864"/>
        <dbReference type="ChEBI" id="CHEBI:132124"/>
        <dbReference type="EC" id="1.3.5.2"/>
    </reaction>
</comment>
<dbReference type="EC" id="1.3.5.2" evidence="11"/>
<dbReference type="InterPro" id="IPR013785">
    <property type="entry name" value="Aldolase_TIM"/>
</dbReference>
<feature type="binding site" evidence="11">
    <location>
        <position position="184"/>
    </location>
    <ligand>
        <name>substrate</name>
    </ligand>
</feature>
<dbReference type="PANTHER" id="PTHR48109">
    <property type="entry name" value="DIHYDROOROTATE DEHYDROGENASE (QUINONE), MITOCHONDRIAL-RELATED"/>
    <property type="match status" value="1"/>
</dbReference>
<dbReference type="EMBL" id="JBHUKU010000001">
    <property type="protein sequence ID" value="MFD2456989.1"/>
    <property type="molecule type" value="Genomic_DNA"/>
</dbReference>
<feature type="binding site" evidence="11">
    <location>
        <begin position="254"/>
        <end position="255"/>
    </location>
    <ligand>
        <name>substrate</name>
    </ligand>
</feature>
<evidence type="ECO:0000256" key="9">
    <source>
        <dbReference type="ARBA" id="ARBA00023136"/>
    </source>
</evidence>
<evidence type="ECO:0000256" key="11">
    <source>
        <dbReference type="HAMAP-Rule" id="MF_00225"/>
    </source>
</evidence>
<evidence type="ECO:0000313" key="13">
    <source>
        <dbReference type="EMBL" id="MFD2456989.1"/>
    </source>
</evidence>
<dbReference type="PROSITE" id="PS00912">
    <property type="entry name" value="DHODEHASE_2"/>
    <property type="match status" value="1"/>
</dbReference>
<feature type="domain" description="Dihydroorotate dehydrogenase catalytic" evidence="12">
    <location>
        <begin position="53"/>
        <end position="347"/>
    </location>
</feature>
<dbReference type="NCBIfam" id="NF003652">
    <property type="entry name" value="PRK05286.2-5"/>
    <property type="match status" value="1"/>
</dbReference>
<comment type="cofactor">
    <cofactor evidence="11">
        <name>FMN</name>
        <dbReference type="ChEBI" id="CHEBI:58210"/>
    </cofactor>
    <text evidence="11">Binds 1 FMN per subunit.</text>
</comment>
<dbReference type="Proteomes" id="UP001597419">
    <property type="component" value="Unassembled WGS sequence"/>
</dbReference>
<comment type="subunit">
    <text evidence="11">Monomer.</text>
</comment>
<keyword evidence="6 11" id="KW-0288">FMN</keyword>